<dbReference type="Pfam" id="PF01399">
    <property type="entry name" value="PCI"/>
    <property type="match status" value="1"/>
</dbReference>
<keyword evidence="8" id="KW-1185">Reference proteome</keyword>
<evidence type="ECO:0000313" key="8">
    <source>
        <dbReference type="Proteomes" id="UP000321570"/>
    </source>
</evidence>
<dbReference type="PANTHER" id="PTHR14005:SF0">
    <property type="entry name" value="EUKARYOTIC TRANSLATION INITIATION FACTOR 3 SUBUNIT A"/>
    <property type="match status" value="1"/>
</dbReference>
<dbReference type="InterPro" id="IPR000717">
    <property type="entry name" value="PCI_dom"/>
</dbReference>
<sequence length="1003" mass="116847">MPPVYYLKPETVYHKARDLIDVDKKNSAFDILYDMLSNRRARSWQKSLEEPMFLFVDLCVHLRRNLKFKRMIHQYRNISIQESPQSLDEVLKRYFSLIHEKTEEARKQSEDVVPDVEDLDVPETPESLMLNAMSADSSQSRTSHTILMPWLKFLWEGYRICLDLVRNNTKFEHVYHRIAREAFQFCVDYRRNTEFRKLGDMIRMHTSRIQNTPGALNGINLNNSDTQILHFETRLRQLDCAMQLEMYNEAFKIVEDICTINMLAKKIDRPSLMVEYYTKTADLFLRSRYYLFHAAALFKRYNIYREHKKGISVEELSSLGSTALCAAFAIPLPHARSHFSTFAGEYNQTKQKALAALLDLSTVPTRASLIADLTTNRVQNIVPSELVTLYEALEVDFHPLKLSQKIQPALQRISEREDLAMYLEPLYEVVVSKTLLQLSQVYRTLHFDELVRLCPFYDPLTLERCVVELIYNLELPMRVDHRRNAIIFDVYIDLGISQRDYSIGSFSGQTGGDQVSRQLTIFAQSLHQVAELFNLNESGTQVRDKMVKDYLQTAEEEHKAMLDRVPLIEDRKEQLELMQKERNRTIEEEEGRLENERRAKREQEEETLKKEAEQRNKRTAEEQLQMRKQKMERERLKALLNNASASSLSAAVVPEIKEADLEQCSVEAIVEKLQGDICKRRSELMDRANARARKLDHLVRACRLQEIPLLQEAAVVEAKERFELHEKAQQEIMEYSKHQHEEMLRNKDRLSRMKGDVSELKKVLKAMEQAKHRERYAEWEALRARVREERLAERRAAEEEIKRKEQERREAEERAQAEAKLREAEAAERRRKQEEEEEEKRRCEREREPQYAQAQQIQPAPQKATGNWQRRSVNPSAMPAVSVPPATSNVDAGFSRRKIQPPTDAPSAFSRQEQPSRGFQRHYQRSFQRQSFNPPATAEQGGQSASSGGGWTRRKVNLPPVPAPAAPPITNQSRVADKLSANKAPKPKQQDEDDGWQNAGRRH</sequence>
<evidence type="ECO:0000256" key="5">
    <source>
        <dbReference type="SAM" id="MobiDB-lite"/>
    </source>
</evidence>
<reference evidence="7 8" key="1">
    <citation type="submission" date="2019-07" db="EMBL/GenBank/DDBJ databases">
        <authorList>
            <person name="Jastrzebski P J."/>
            <person name="Paukszto L."/>
            <person name="Jastrzebski P J."/>
        </authorList>
    </citation>
    <scope>NUCLEOTIDE SEQUENCE [LARGE SCALE GENOMIC DNA]</scope>
    <source>
        <strain evidence="7 8">WMS-il1</strain>
    </source>
</reference>
<protein>
    <recommendedName>
        <fullName evidence="6">PCI domain-containing protein</fullName>
    </recommendedName>
</protein>
<name>A0A564YX25_HYMDI</name>
<evidence type="ECO:0000256" key="3">
    <source>
        <dbReference type="ARBA" id="ARBA00022884"/>
    </source>
</evidence>
<dbReference type="GO" id="GO:0003743">
    <property type="term" value="F:translation initiation factor activity"/>
    <property type="evidence" value="ECO:0007669"/>
    <property type="project" value="UniProtKB-KW"/>
</dbReference>
<feature type="domain" description="PCI" evidence="6">
    <location>
        <begin position="316"/>
        <end position="493"/>
    </location>
</feature>
<feature type="compositionally biased region" description="Basic and acidic residues" evidence="5">
    <location>
        <begin position="794"/>
        <end position="849"/>
    </location>
</feature>
<dbReference type="Gene3D" id="4.10.860.10">
    <property type="entry name" value="UVR domain"/>
    <property type="match status" value="1"/>
</dbReference>
<dbReference type="EMBL" id="CABIJS010000444">
    <property type="protein sequence ID" value="VUZ51579.1"/>
    <property type="molecule type" value="Genomic_DNA"/>
</dbReference>
<feature type="region of interest" description="Disordered" evidence="5">
    <location>
        <begin position="794"/>
        <end position="1003"/>
    </location>
</feature>
<gene>
    <name evidence="7" type="ORF">WMSIL1_LOCUS10479</name>
</gene>
<dbReference type="Pfam" id="PF22591">
    <property type="entry name" value="eIF3a_PCI_TPR-like"/>
    <property type="match status" value="1"/>
</dbReference>
<proteinExistence type="predicted"/>
<dbReference type="GO" id="GO:0003729">
    <property type="term" value="F:mRNA binding"/>
    <property type="evidence" value="ECO:0007669"/>
    <property type="project" value="TreeGrafter"/>
</dbReference>
<organism evidence="7 8">
    <name type="scientific">Hymenolepis diminuta</name>
    <name type="common">Rat tapeworm</name>
    <dbReference type="NCBI Taxonomy" id="6216"/>
    <lineage>
        <taxon>Eukaryota</taxon>
        <taxon>Metazoa</taxon>
        <taxon>Spiralia</taxon>
        <taxon>Lophotrochozoa</taxon>
        <taxon>Platyhelminthes</taxon>
        <taxon>Cestoda</taxon>
        <taxon>Eucestoda</taxon>
        <taxon>Cyclophyllidea</taxon>
        <taxon>Hymenolepididae</taxon>
        <taxon>Hymenolepis</taxon>
    </lineage>
</organism>
<evidence type="ECO:0000256" key="4">
    <source>
        <dbReference type="ARBA" id="ARBA00022917"/>
    </source>
</evidence>
<dbReference type="InterPro" id="IPR054711">
    <property type="entry name" value="eIF3a_PCI_TPR-like"/>
</dbReference>
<dbReference type="PANTHER" id="PTHR14005">
    <property type="entry name" value="EUKARYOTIC TRANSLATION INITIATION FACTOR 3, THETA SUBUNIT"/>
    <property type="match status" value="1"/>
</dbReference>
<dbReference type="GO" id="GO:0071541">
    <property type="term" value="C:eukaryotic translation initiation factor 3 complex, eIF3m"/>
    <property type="evidence" value="ECO:0007669"/>
    <property type="project" value="TreeGrafter"/>
</dbReference>
<dbReference type="Proteomes" id="UP000321570">
    <property type="component" value="Unassembled WGS sequence"/>
</dbReference>
<dbReference type="GO" id="GO:0043614">
    <property type="term" value="C:multi-eIF complex"/>
    <property type="evidence" value="ECO:0007669"/>
    <property type="project" value="TreeGrafter"/>
</dbReference>
<dbReference type="AlphaFoldDB" id="A0A564YX25"/>
<evidence type="ECO:0000256" key="1">
    <source>
        <dbReference type="ARBA" id="ARBA00022490"/>
    </source>
</evidence>
<keyword evidence="4" id="KW-0648">Protein biosynthesis</keyword>
<feature type="compositionally biased region" description="Low complexity" evidence="5">
    <location>
        <begin position="850"/>
        <end position="862"/>
    </location>
</feature>
<dbReference type="PROSITE" id="PS50250">
    <property type="entry name" value="PCI"/>
    <property type="match status" value="1"/>
</dbReference>
<dbReference type="GO" id="GO:0002188">
    <property type="term" value="P:translation reinitiation"/>
    <property type="evidence" value="ECO:0007669"/>
    <property type="project" value="TreeGrafter"/>
</dbReference>
<evidence type="ECO:0000256" key="2">
    <source>
        <dbReference type="ARBA" id="ARBA00022540"/>
    </source>
</evidence>
<keyword evidence="3" id="KW-0694">RNA-binding</keyword>
<dbReference type="GO" id="GO:0001732">
    <property type="term" value="P:formation of cytoplasmic translation initiation complex"/>
    <property type="evidence" value="ECO:0007669"/>
    <property type="project" value="TreeGrafter"/>
</dbReference>
<dbReference type="Gene3D" id="1.25.40.860">
    <property type="match status" value="1"/>
</dbReference>
<evidence type="ECO:0000313" key="7">
    <source>
        <dbReference type="EMBL" id="VUZ51579.1"/>
    </source>
</evidence>
<feature type="compositionally biased region" description="Polar residues" evidence="5">
    <location>
        <begin position="925"/>
        <end position="934"/>
    </location>
</feature>
<dbReference type="SMART" id="SM00088">
    <property type="entry name" value="PINT"/>
    <property type="match status" value="1"/>
</dbReference>
<accession>A0A564YX25</accession>
<evidence type="ECO:0000259" key="6">
    <source>
        <dbReference type="PROSITE" id="PS50250"/>
    </source>
</evidence>
<feature type="region of interest" description="Disordered" evidence="5">
    <location>
        <begin position="582"/>
        <end position="622"/>
    </location>
</feature>
<keyword evidence="2" id="KW-0396">Initiation factor</keyword>
<dbReference type="InterPro" id="IPR027512">
    <property type="entry name" value="EIF3A"/>
</dbReference>
<dbReference type="GO" id="GO:0071540">
    <property type="term" value="C:eukaryotic translation initiation factor 3 complex, eIF3e"/>
    <property type="evidence" value="ECO:0007669"/>
    <property type="project" value="TreeGrafter"/>
</dbReference>
<keyword evidence="1" id="KW-0963">Cytoplasm</keyword>
<feature type="compositionally biased region" description="Low complexity" evidence="5">
    <location>
        <begin position="872"/>
        <end position="886"/>
    </location>
</feature>